<dbReference type="EMBL" id="CAKXAJ010024990">
    <property type="protein sequence ID" value="CAH2233670.1"/>
    <property type="molecule type" value="Genomic_DNA"/>
</dbReference>
<dbReference type="PANTHER" id="PTHR33332">
    <property type="entry name" value="REVERSE TRANSCRIPTASE DOMAIN-CONTAINING PROTEIN"/>
    <property type="match status" value="1"/>
</dbReference>
<dbReference type="OrthoDB" id="426210at2759"/>
<evidence type="ECO:0000313" key="2">
    <source>
        <dbReference type="EMBL" id="CAH2233670.1"/>
    </source>
</evidence>
<organism evidence="2 3">
    <name type="scientific">Pararge aegeria aegeria</name>
    <dbReference type="NCBI Taxonomy" id="348720"/>
    <lineage>
        <taxon>Eukaryota</taxon>
        <taxon>Metazoa</taxon>
        <taxon>Ecdysozoa</taxon>
        <taxon>Arthropoda</taxon>
        <taxon>Hexapoda</taxon>
        <taxon>Insecta</taxon>
        <taxon>Pterygota</taxon>
        <taxon>Neoptera</taxon>
        <taxon>Endopterygota</taxon>
        <taxon>Lepidoptera</taxon>
        <taxon>Glossata</taxon>
        <taxon>Ditrysia</taxon>
        <taxon>Papilionoidea</taxon>
        <taxon>Nymphalidae</taxon>
        <taxon>Satyrinae</taxon>
        <taxon>Satyrini</taxon>
        <taxon>Parargina</taxon>
        <taxon>Pararge</taxon>
    </lineage>
</organism>
<evidence type="ECO:0000259" key="1">
    <source>
        <dbReference type="PROSITE" id="PS50878"/>
    </source>
</evidence>
<feature type="domain" description="Reverse transcriptase" evidence="1">
    <location>
        <begin position="1"/>
        <end position="161"/>
    </location>
</feature>
<sequence>MHPLLARHFKHFLADTQHGFTSGLSVETNLGSFTSDLIAEVDTDFSSAFDKVDHQILVNKLSQYGIGPPLIKWFESYLHQRPQTVVVNGFESERYIARSGVPQGYHLGTLLFLAFINDITIVVKHCKCSLFADDLKIYKTAKSDEDIKLIQEDLNRIIARQ</sequence>
<dbReference type="Proteomes" id="UP000838756">
    <property type="component" value="Unassembled WGS sequence"/>
</dbReference>
<comment type="caution">
    <text evidence="2">The sequence shown here is derived from an EMBL/GenBank/DDBJ whole genome shotgun (WGS) entry which is preliminary data.</text>
</comment>
<reference evidence="2" key="1">
    <citation type="submission" date="2022-03" db="EMBL/GenBank/DDBJ databases">
        <authorList>
            <person name="Lindestad O."/>
        </authorList>
    </citation>
    <scope>NUCLEOTIDE SEQUENCE</scope>
</reference>
<gene>
    <name evidence="2" type="primary">jg10636</name>
    <name evidence="2" type="ORF">PAEG_LOCUS11606</name>
</gene>
<dbReference type="GO" id="GO:0071897">
    <property type="term" value="P:DNA biosynthetic process"/>
    <property type="evidence" value="ECO:0007669"/>
    <property type="project" value="UniProtKB-ARBA"/>
</dbReference>
<protein>
    <submittedName>
        <fullName evidence="2">Jg10636 protein</fullName>
    </submittedName>
</protein>
<evidence type="ECO:0000313" key="3">
    <source>
        <dbReference type="Proteomes" id="UP000838756"/>
    </source>
</evidence>
<accession>A0A8S4R9Z0</accession>
<dbReference type="Pfam" id="PF00078">
    <property type="entry name" value="RVT_1"/>
    <property type="match status" value="1"/>
</dbReference>
<dbReference type="PROSITE" id="PS50878">
    <property type="entry name" value="RT_POL"/>
    <property type="match status" value="1"/>
</dbReference>
<dbReference type="InterPro" id="IPR000477">
    <property type="entry name" value="RT_dom"/>
</dbReference>
<dbReference type="SUPFAM" id="SSF56672">
    <property type="entry name" value="DNA/RNA polymerases"/>
    <property type="match status" value="1"/>
</dbReference>
<keyword evidence="3" id="KW-1185">Reference proteome</keyword>
<proteinExistence type="predicted"/>
<dbReference type="InterPro" id="IPR043502">
    <property type="entry name" value="DNA/RNA_pol_sf"/>
</dbReference>
<name>A0A8S4R9Z0_9NEOP</name>
<dbReference type="AlphaFoldDB" id="A0A8S4R9Z0"/>